<proteinExistence type="predicted"/>
<feature type="compositionally biased region" description="Basic and acidic residues" evidence="10">
    <location>
        <begin position="2268"/>
        <end position="2280"/>
    </location>
</feature>
<feature type="signal peptide" evidence="11">
    <location>
        <begin position="1"/>
        <end position="34"/>
    </location>
</feature>
<dbReference type="InterPro" id="IPR011049">
    <property type="entry name" value="Serralysin-like_metalloprot_C"/>
</dbReference>
<feature type="compositionally biased region" description="Basic and acidic residues" evidence="10">
    <location>
        <begin position="2237"/>
        <end position="2246"/>
    </location>
</feature>
<dbReference type="InterPro" id="IPR008640">
    <property type="entry name" value="Adhesin_Head_dom"/>
</dbReference>
<reference evidence="16 17" key="1">
    <citation type="journal article" date="2019" name="Nat. Med.">
        <title>A library of human gut bacterial isolates paired with longitudinal multiomics data enables mechanistic microbiome research.</title>
        <authorList>
            <person name="Poyet M."/>
            <person name="Groussin M."/>
            <person name="Gibbons S.M."/>
            <person name="Avila-Pacheco J."/>
            <person name="Jiang X."/>
            <person name="Kearney S.M."/>
            <person name="Perrotta A.R."/>
            <person name="Berdy B."/>
            <person name="Zhao S."/>
            <person name="Lieberman T.D."/>
            <person name="Swanson P.K."/>
            <person name="Smith M."/>
            <person name="Roesemann S."/>
            <person name="Alexander J.E."/>
            <person name="Rich S.A."/>
            <person name="Livny J."/>
            <person name="Vlamakis H."/>
            <person name="Clish C."/>
            <person name="Bullock K."/>
            <person name="Deik A."/>
            <person name="Scott J."/>
            <person name="Pierce K.A."/>
            <person name="Xavier R.J."/>
            <person name="Alm E.J."/>
        </authorList>
    </citation>
    <scope>NUCLEOTIDE SEQUENCE [LARGE SCALE GENOMIC DNA]</scope>
    <source>
        <strain evidence="14 17">BIOML-A13</strain>
        <strain evidence="15 16">BIOML-A3</strain>
    </source>
</reference>
<dbReference type="SUPFAM" id="SSF101967">
    <property type="entry name" value="Adhesin YadA, collagen-binding domain"/>
    <property type="match status" value="4"/>
</dbReference>
<dbReference type="Proteomes" id="UP000443070">
    <property type="component" value="Unassembled WGS sequence"/>
</dbReference>
<evidence type="ECO:0000256" key="1">
    <source>
        <dbReference type="ARBA" id="ARBA00004241"/>
    </source>
</evidence>
<keyword evidence="8" id="KW-0472">Membrane</keyword>
<keyword evidence="9" id="KW-0998">Cell outer membrane</keyword>
<dbReference type="GO" id="GO:0015031">
    <property type="term" value="P:protein transport"/>
    <property type="evidence" value="ECO:0007669"/>
    <property type="project" value="UniProtKB-KW"/>
</dbReference>
<feature type="domain" description="Trimeric autotransporter adhesin YadA-like C-terminal membrane anchor" evidence="12">
    <location>
        <begin position="2348"/>
        <end position="2401"/>
    </location>
</feature>
<feature type="compositionally biased region" description="Acidic residues" evidence="10">
    <location>
        <begin position="62"/>
        <end position="72"/>
    </location>
</feature>
<feature type="compositionally biased region" description="Polar residues" evidence="10">
    <location>
        <begin position="1972"/>
        <end position="1987"/>
    </location>
</feature>
<feature type="domain" description="Trimeric autotransporter adhesin YadA-like head" evidence="13">
    <location>
        <begin position="182"/>
        <end position="208"/>
    </location>
</feature>
<keyword evidence="5" id="KW-0812">Transmembrane</keyword>
<feature type="compositionally biased region" description="Polar residues" evidence="10">
    <location>
        <begin position="2158"/>
        <end position="2179"/>
    </location>
</feature>
<gene>
    <name evidence="14" type="ORF">GMD11_11270</name>
    <name evidence="15" type="ORF">GMD18_11265</name>
</gene>
<organism evidence="14 17">
    <name type="scientific">Phascolarctobacterium faecium</name>
    <dbReference type="NCBI Taxonomy" id="33025"/>
    <lineage>
        <taxon>Bacteria</taxon>
        <taxon>Bacillati</taxon>
        <taxon>Bacillota</taxon>
        <taxon>Negativicutes</taxon>
        <taxon>Acidaminococcales</taxon>
        <taxon>Acidaminococcaceae</taxon>
        <taxon>Phascolarctobacterium</taxon>
    </lineage>
</organism>
<dbReference type="GO" id="GO:0009986">
    <property type="term" value="C:cell surface"/>
    <property type="evidence" value="ECO:0007669"/>
    <property type="project" value="UniProtKB-SubCell"/>
</dbReference>
<keyword evidence="4" id="KW-1134">Transmembrane beta strand</keyword>
<dbReference type="Proteomes" id="UP000484547">
    <property type="component" value="Unassembled WGS sequence"/>
</dbReference>
<dbReference type="EMBL" id="WNBW01000014">
    <property type="protein sequence ID" value="MTU04962.1"/>
    <property type="molecule type" value="Genomic_DNA"/>
</dbReference>
<feature type="chain" id="PRO_5030564679" evidence="11">
    <location>
        <begin position="35"/>
        <end position="2486"/>
    </location>
</feature>
<dbReference type="Pfam" id="PF03895">
    <property type="entry name" value="YadA_anchor"/>
    <property type="match status" value="1"/>
</dbReference>
<accession>A0A7X2XIF0</accession>
<feature type="region of interest" description="Disordered" evidence="10">
    <location>
        <begin position="2154"/>
        <end position="2287"/>
    </location>
</feature>
<evidence type="ECO:0000313" key="14">
    <source>
        <dbReference type="EMBL" id="MTT76830.1"/>
    </source>
</evidence>
<evidence type="ECO:0000259" key="13">
    <source>
        <dbReference type="Pfam" id="PF05658"/>
    </source>
</evidence>
<dbReference type="GO" id="GO:0009279">
    <property type="term" value="C:cell outer membrane"/>
    <property type="evidence" value="ECO:0007669"/>
    <property type="project" value="UniProtKB-SubCell"/>
</dbReference>
<feature type="domain" description="Trimeric autotransporter adhesin YadA-like head" evidence="13">
    <location>
        <begin position="393"/>
        <end position="419"/>
    </location>
</feature>
<evidence type="ECO:0000256" key="7">
    <source>
        <dbReference type="ARBA" id="ARBA00022927"/>
    </source>
</evidence>
<evidence type="ECO:0000313" key="16">
    <source>
        <dbReference type="Proteomes" id="UP000443070"/>
    </source>
</evidence>
<evidence type="ECO:0000313" key="17">
    <source>
        <dbReference type="Proteomes" id="UP000484547"/>
    </source>
</evidence>
<evidence type="ECO:0000256" key="4">
    <source>
        <dbReference type="ARBA" id="ARBA00022452"/>
    </source>
</evidence>
<dbReference type="Gene3D" id="2.150.10.10">
    <property type="entry name" value="Serralysin-like metalloprotease, C-terminal"/>
    <property type="match status" value="4"/>
</dbReference>
<keyword evidence="7" id="KW-0653">Protein transport</keyword>
<evidence type="ECO:0000256" key="11">
    <source>
        <dbReference type="SAM" id="SignalP"/>
    </source>
</evidence>
<dbReference type="CDD" id="cd12820">
    <property type="entry name" value="LbR_YadA-like"/>
    <property type="match status" value="1"/>
</dbReference>
<keyword evidence="3" id="KW-0813">Transport</keyword>
<evidence type="ECO:0000256" key="2">
    <source>
        <dbReference type="ARBA" id="ARBA00004442"/>
    </source>
</evidence>
<evidence type="ECO:0000256" key="9">
    <source>
        <dbReference type="ARBA" id="ARBA00023237"/>
    </source>
</evidence>
<protein>
    <submittedName>
        <fullName evidence="14">Uncharacterized protein</fullName>
    </submittedName>
</protein>
<evidence type="ECO:0000259" key="12">
    <source>
        <dbReference type="Pfam" id="PF03895"/>
    </source>
</evidence>
<name>A0A7X2XIF0_9FIRM</name>
<comment type="subcellular location">
    <subcellularLocation>
        <location evidence="2">Cell outer membrane</location>
    </subcellularLocation>
    <subcellularLocation>
        <location evidence="1">Cell surface</location>
    </subcellularLocation>
</comment>
<feature type="compositionally biased region" description="Gly residues" evidence="10">
    <location>
        <begin position="1948"/>
        <end position="1959"/>
    </location>
</feature>
<dbReference type="SUPFAM" id="SSF54523">
    <property type="entry name" value="Pili subunits"/>
    <property type="match status" value="1"/>
</dbReference>
<dbReference type="InterPro" id="IPR045584">
    <property type="entry name" value="Pilin-like"/>
</dbReference>
<dbReference type="Gene3D" id="3.30.1300.30">
    <property type="entry name" value="GSPII I/J protein-like"/>
    <property type="match status" value="1"/>
</dbReference>
<evidence type="ECO:0000256" key="10">
    <source>
        <dbReference type="SAM" id="MobiDB-lite"/>
    </source>
</evidence>
<evidence type="ECO:0000313" key="15">
    <source>
        <dbReference type="EMBL" id="MTU04962.1"/>
    </source>
</evidence>
<dbReference type="InterPro" id="IPR005594">
    <property type="entry name" value="YadA_C"/>
</dbReference>
<feature type="domain" description="Trimeric autotransporter adhesin YadA-like head" evidence="13">
    <location>
        <begin position="715"/>
        <end position="738"/>
    </location>
</feature>
<evidence type="ECO:0000256" key="3">
    <source>
        <dbReference type="ARBA" id="ARBA00022448"/>
    </source>
</evidence>
<evidence type="ECO:0000256" key="5">
    <source>
        <dbReference type="ARBA" id="ARBA00022692"/>
    </source>
</evidence>
<feature type="domain" description="Trimeric autotransporter adhesin YadA-like head" evidence="13">
    <location>
        <begin position="363"/>
        <end position="389"/>
    </location>
</feature>
<feature type="compositionally biased region" description="Basic and acidic residues" evidence="10">
    <location>
        <begin position="48"/>
        <end position="59"/>
    </location>
</feature>
<evidence type="ECO:0000256" key="8">
    <source>
        <dbReference type="ARBA" id="ARBA00023136"/>
    </source>
</evidence>
<dbReference type="OrthoDB" id="2216692at2"/>
<keyword evidence="6 11" id="KW-0732">Signal</keyword>
<feature type="region of interest" description="Disordered" evidence="10">
    <location>
        <begin position="1943"/>
        <end position="1987"/>
    </location>
</feature>
<feature type="compositionally biased region" description="Low complexity" evidence="10">
    <location>
        <begin position="2193"/>
        <end position="2208"/>
    </location>
</feature>
<sequence length="2486" mass="251852">MDEVSKREIRAKRLVAAVLLAISVQMWSAPPLWAAEASVQTETSAAGETKETKDAKAADSETGGEADAGEEETVVVPVIGYSTRSAAGSDYGVMPLADAADPNPNFGGEWTKNASGVYESNGKGELTGITKISGIEFQYIADNPSLAIGTYLSGDYYYSLAIGGGADAAGDHATAVGFSTTAEGEDSTAIGNASTVYEKRGTAIGASAYVQKGHTGSVAIGYDSATTAANQVSFGTGKVTTDDGPEVITWTNRRSLAGISDIDMEGTINLGGTWTRNATSDAYESNGKGKLTGLTSINDTEVFIGNDGDALVVNIGAYLGPNAMGTISLGEGNYVDGSYAISLGYNVTTRGSYSISIGAVSSATKDHSTALGGDAYAEGVGSTAIGYYSRIEGENSTALGANSTVAAEHTNSVAIGSESATSAANQVSFGHKAGDKESTGGSATYDTDLFRSLTNISDIEMHGGLTGVTSINDGDFILDVENSRVGIGSGIDLSEDAYNGIAIGANNTVTASYGIAIGGASSALGENSIAIGSDAFAKAANGISLGEYAKVGEEHTGSVAIGSRSTTTAANQVSFGQWSSTKNEWTNRRSLAGISDIEMHGNISLGGEWNDNKTSGLYESNGKGELNGVTSINGVIFAKDIMNNDRDGLLIGTLAPDTYYAEAWSVMIGTNIDNQAIEAVGIGADIKLSGDGSVAIGNGATALNDGMAIGLCARADGSTTTAIGTFSYSEYDYSVALGEDSSTSAENQVSFGHKAGDKYGDGSNTHGDDMFRSLVNVADIEMHGALTGVTGIDGVTVSGTDASTGLTVGGNAVIGKTDTPFSSTGFAVAKDGAVTAKTVNGATITGTAFNGVTLSTDGKVNGAAITSNSFNGVTLSTDGKVNGAAITSNSFNGVTLEKGADSHYKVGGVDVTKMQTDVAGKADAATTLTGYGITDAYTKTETDTAVGKKADKATTLTGYGITDAYTKTETDTAIGKKADKATTLTGYGIADAYTKTETDTAIGKKADKATTLTGYGIADAYTKTETDTAIGKKADKATTLTGYGITDAYTKTAADAKITAATADMATKTQVTADIGTAKTALESAYQVADTALGSRSAALETKTAKFNTAGDNLTGMANITSTAATLGGVGFASAGVMTGVASIDGIAIDASRNLSKAGTYNGVTVAVAGISGTSVFNGAAITNNSFNGVTLEKGADNHYKVGGVDVSALKTTVDSISADGVGTADTAGIKRDTTGTATTSIETNTKISSSGITTNKATVSGATATTLENGKLTVGAATVQNIGFAVGSSSLNNGSLTVDGNNKLTTAGLTASKVTVGAVIVSGGKVGGLTDAALSAVSTEAVTGKQLNATNTTVSALDTAYKAADTQIRTDFAAADTTLQNNIDTKVAQTAYDTKMSALDSADTALGSRATALETVVNDSTTGLAAVNTKVGALDTAYKAADNALSGRAAALETAATGMSYDAGKNTTTFTGGVTATVLTAGEFKVGATGFGFGNDGALTAKTVNGIEIKKDESKVMVGGIDLTALSNGDVVTDNTKGIDRNQDTATTTIETNTAISSSGITTNAVTASGTVKAGEFVEGSQKLSDKYAAKTALADYTTTTDMNTKFADYATTTAVDTKLADYAKSDSVYSKAAADTAFAKAGDVDTLKTTVGDADGGLVKDVTELQSGKADKATTLAGYGITDAYTQTEINEKIVEATKDLATSATVTDIQSGLEEVTGKTAGLSYDTASGSSKFSGSVVIGNEGAKTHTQITDDAIIFGEGTDKQVTVDASGIHVGKKAAGGIALYADADGTHIDHTSLVTGSVTADNLNGVAISGNATDGLSVGGVSIKALSERLDSLEQDGVATADMGGIKRTDVVENSGKTIIEDTTSFTKDGLKTANLEAATAALGGVNFAAGAVTGVSSINGVVFGSDGKIGGVSLSGGKVDGVDVGWLDQRVKSLEDNGTGGGGTGGGGSSANTSGIHKPDGDTTNIEGNTSITTDGIDTNKVNASDSIVVADGEKNKTVISKDGILVAEGEKNQVKINEDGIHVGKNSSVVNDTDGFITDKGLYIGVSSSSDTSTAKFSVAPNGNLSSKAGDYGFSNTSADGAKFTHSGDTAYGTGSQLDTTIQGNKVTTGRIDTDELYVDGNKVTVAGGTIGQTDAVDNHLSGTDADGNTVTNDFKTSAVNGTTQAAEKTSADGKESTKTVNNTSAGGTSVTTSKTTTDSKDNVTVKESSFGTNEKGMTLSTSNKVTDKDGKVTKDTSGTTTMTGDSISVSKTTTTTEKDADGNEKEVTKTSGTTIGSGEVTLKREDGSTIEVGSAIEGMQSDMRELDGRVNRMGVEIKEVGALSAALAGLHPQPENANSRADFAMAMGSYEGKQALAVGGFYRPDKRTMLSIGASTTSSKHMMNMGISIALDRLPEAERKAKEAAKAAGVEQETLNRVLERLAALEQDNRRLQADNEKRDVAYEKLAADYTQLKEKYIEETADRQQPEQAEAEE</sequence>
<feature type="domain" description="Trimeric autotransporter adhesin YadA-like head" evidence="13">
    <location>
        <begin position="158"/>
        <end position="178"/>
    </location>
</feature>
<feature type="domain" description="Trimeric autotransporter adhesin YadA-like head" evidence="13">
    <location>
        <begin position="523"/>
        <end position="546"/>
    </location>
</feature>
<feature type="compositionally biased region" description="Low complexity" evidence="10">
    <location>
        <begin position="2247"/>
        <end position="2258"/>
    </location>
</feature>
<comment type="caution">
    <text evidence="14">The sequence shown here is derived from an EMBL/GenBank/DDBJ whole genome shotgun (WGS) entry which is preliminary data.</text>
</comment>
<dbReference type="Pfam" id="PF05658">
    <property type="entry name" value="YadA_head"/>
    <property type="match status" value="7"/>
</dbReference>
<feature type="region of interest" description="Disordered" evidence="10">
    <location>
        <begin position="40"/>
        <end position="72"/>
    </location>
</feature>
<keyword evidence="16" id="KW-1185">Reference proteome</keyword>
<evidence type="ECO:0000256" key="6">
    <source>
        <dbReference type="ARBA" id="ARBA00022729"/>
    </source>
</evidence>
<dbReference type="EMBL" id="WNBM01000012">
    <property type="protein sequence ID" value="MTT76830.1"/>
    <property type="molecule type" value="Genomic_DNA"/>
</dbReference>
<feature type="domain" description="Trimeric autotransporter adhesin YadA-like head" evidence="13">
    <location>
        <begin position="689"/>
        <end position="705"/>
    </location>
</feature>